<proteinExistence type="predicted"/>
<dbReference type="InterPro" id="IPR028349">
    <property type="entry name" value="PafC-like"/>
</dbReference>
<dbReference type="Pfam" id="PF13280">
    <property type="entry name" value="WYL"/>
    <property type="match status" value="1"/>
</dbReference>
<dbReference type="PROSITE" id="PS52050">
    <property type="entry name" value="WYL"/>
    <property type="match status" value="1"/>
</dbReference>
<dbReference type="Pfam" id="PF08279">
    <property type="entry name" value="HTH_11"/>
    <property type="match status" value="1"/>
</dbReference>
<organism evidence="4">
    <name type="scientific">Nakamurella sp. A5-74</name>
    <dbReference type="NCBI Taxonomy" id="3158264"/>
    <lineage>
        <taxon>Bacteria</taxon>
        <taxon>Bacillati</taxon>
        <taxon>Actinomycetota</taxon>
        <taxon>Actinomycetes</taxon>
        <taxon>Nakamurellales</taxon>
        <taxon>Nakamurellaceae</taxon>
        <taxon>Nakamurella</taxon>
    </lineage>
</organism>
<dbReference type="InterPro" id="IPR013196">
    <property type="entry name" value="HTH_11"/>
</dbReference>
<dbReference type="Gene3D" id="1.10.10.10">
    <property type="entry name" value="Winged helix-like DNA-binding domain superfamily/Winged helix DNA-binding domain"/>
    <property type="match status" value="1"/>
</dbReference>
<dbReference type="AlphaFoldDB" id="A0AAU8DMQ3"/>
<dbReference type="PANTHER" id="PTHR34580">
    <property type="match status" value="1"/>
</dbReference>
<evidence type="ECO:0000259" key="3">
    <source>
        <dbReference type="PROSITE" id="PS51000"/>
    </source>
</evidence>
<name>A0AAU8DMQ3_9ACTN</name>
<dbReference type="InterPro" id="IPR036388">
    <property type="entry name" value="WH-like_DNA-bd_sf"/>
</dbReference>
<gene>
    <name evidence="4" type="ORF">ABLG96_20590</name>
</gene>
<dbReference type="PIRSF" id="PIRSF016838">
    <property type="entry name" value="PafC"/>
    <property type="match status" value="1"/>
</dbReference>
<dbReference type="PROSITE" id="PS51000">
    <property type="entry name" value="HTH_DEOR_2"/>
    <property type="match status" value="1"/>
</dbReference>
<dbReference type="Pfam" id="PF25583">
    <property type="entry name" value="WCX"/>
    <property type="match status" value="1"/>
</dbReference>
<dbReference type="InterPro" id="IPR057727">
    <property type="entry name" value="WCX_dom"/>
</dbReference>
<evidence type="ECO:0000313" key="4">
    <source>
        <dbReference type="EMBL" id="XCG63556.1"/>
    </source>
</evidence>
<evidence type="ECO:0000256" key="2">
    <source>
        <dbReference type="ARBA" id="ARBA00023163"/>
    </source>
</evidence>
<dbReference type="RefSeq" id="WP_353649171.1">
    <property type="nucleotide sequence ID" value="NZ_CP159218.1"/>
</dbReference>
<keyword evidence="1" id="KW-0805">Transcription regulation</keyword>
<dbReference type="GO" id="GO:0003700">
    <property type="term" value="F:DNA-binding transcription factor activity"/>
    <property type="evidence" value="ECO:0007669"/>
    <property type="project" value="InterPro"/>
</dbReference>
<evidence type="ECO:0000256" key="1">
    <source>
        <dbReference type="ARBA" id="ARBA00023015"/>
    </source>
</evidence>
<dbReference type="InterPro" id="IPR026881">
    <property type="entry name" value="WYL_dom"/>
</dbReference>
<reference evidence="4" key="1">
    <citation type="submission" date="2024-05" db="EMBL/GenBank/DDBJ databases">
        <authorList>
            <person name="Cai S.Y."/>
            <person name="Jin L.M."/>
            <person name="Li H.R."/>
        </authorList>
    </citation>
    <scope>NUCLEOTIDE SEQUENCE</scope>
    <source>
        <strain evidence="4">A5-74</strain>
    </source>
</reference>
<dbReference type="InterPro" id="IPR036390">
    <property type="entry name" value="WH_DNA-bd_sf"/>
</dbReference>
<protein>
    <submittedName>
        <fullName evidence="4">YafY family protein</fullName>
    </submittedName>
</protein>
<sequence length="326" mass="35505">MRAERLISLVLMLRQRGVVTAATLAQELEVSRRTVLRDIEALSLAGVPVYAERGRYGGFALLPGWEADFAGLNQDEALALLVAGQGRGDGALGLGAALSTAVRKVVDVLPAGHRVSAGAAARRLLIEPEADLVTRVPEAGSASTSALIEVRRAVTAGHQLRIHYAASGRAPSWRTVHPIGLVTARDRAYLLATRDGADRTYRLSRILAAQELPLPAERLDRVDLERLWRDRCAQYLSEVDQVTAVVTAIPARQHDLARAALAVRVGEPTMDGTVRLEVTFQDIEHAEWALWQVVDDVEVLAPESLRAHLRDRANRIAARHSSPAHR</sequence>
<dbReference type="SUPFAM" id="SSF46785">
    <property type="entry name" value="Winged helix' DNA-binding domain"/>
    <property type="match status" value="1"/>
</dbReference>
<feature type="domain" description="HTH deoR-type" evidence="3">
    <location>
        <begin position="2"/>
        <end position="61"/>
    </location>
</feature>
<dbReference type="InterPro" id="IPR051534">
    <property type="entry name" value="CBASS_pafABC_assoc_protein"/>
</dbReference>
<dbReference type="PANTHER" id="PTHR34580:SF1">
    <property type="entry name" value="PROTEIN PAFC"/>
    <property type="match status" value="1"/>
</dbReference>
<keyword evidence="2" id="KW-0804">Transcription</keyword>
<accession>A0AAU8DMQ3</accession>
<dbReference type="InterPro" id="IPR001034">
    <property type="entry name" value="DeoR_HTH"/>
</dbReference>
<dbReference type="EMBL" id="CP159218">
    <property type="protein sequence ID" value="XCG63556.1"/>
    <property type="molecule type" value="Genomic_DNA"/>
</dbReference>